<dbReference type="Proteomes" id="UP001066276">
    <property type="component" value="Chromosome 6"/>
</dbReference>
<keyword evidence="2" id="KW-1185">Reference proteome</keyword>
<name>A0AAV7QE87_PLEWA</name>
<protein>
    <submittedName>
        <fullName evidence="1">Uncharacterized protein</fullName>
    </submittedName>
</protein>
<organism evidence="1 2">
    <name type="scientific">Pleurodeles waltl</name>
    <name type="common">Iberian ribbed newt</name>
    <dbReference type="NCBI Taxonomy" id="8319"/>
    <lineage>
        <taxon>Eukaryota</taxon>
        <taxon>Metazoa</taxon>
        <taxon>Chordata</taxon>
        <taxon>Craniata</taxon>
        <taxon>Vertebrata</taxon>
        <taxon>Euteleostomi</taxon>
        <taxon>Amphibia</taxon>
        <taxon>Batrachia</taxon>
        <taxon>Caudata</taxon>
        <taxon>Salamandroidea</taxon>
        <taxon>Salamandridae</taxon>
        <taxon>Pleurodelinae</taxon>
        <taxon>Pleurodeles</taxon>
    </lineage>
</organism>
<dbReference type="AlphaFoldDB" id="A0AAV7QE87"/>
<gene>
    <name evidence="1" type="ORF">NDU88_005055</name>
</gene>
<accession>A0AAV7QE87</accession>
<evidence type="ECO:0000313" key="2">
    <source>
        <dbReference type="Proteomes" id="UP001066276"/>
    </source>
</evidence>
<reference evidence="1" key="1">
    <citation type="journal article" date="2022" name="bioRxiv">
        <title>Sequencing and chromosome-scale assembly of the giantPleurodeles waltlgenome.</title>
        <authorList>
            <person name="Brown T."/>
            <person name="Elewa A."/>
            <person name="Iarovenko S."/>
            <person name="Subramanian E."/>
            <person name="Araus A.J."/>
            <person name="Petzold A."/>
            <person name="Susuki M."/>
            <person name="Suzuki K.-i.T."/>
            <person name="Hayashi T."/>
            <person name="Toyoda A."/>
            <person name="Oliveira C."/>
            <person name="Osipova E."/>
            <person name="Leigh N.D."/>
            <person name="Simon A."/>
            <person name="Yun M.H."/>
        </authorList>
    </citation>
    <scope>NUCLEOTIDE SEQUENCE</scope>
    <source>
        <strain evidence="1">20211129_DDA</strain>
        <tissue evidence="1">Liver</tissue>
    </source>
</reference>
<dbReference type="EMBL" id="JANPWB010000010">
    <property type="protein sequence ID" value="KAJ1138674.1"/>
    <property type="molecule type" value="Genomic_DNA"/>
</dbReference>
<sequence>MYYPRTCFARNRLNLLAEIENKVLAKLPEWDPRWRPADPADSDQLSSPPCPFTAATAALTVQLRMPRGMISDSFWAVRGPTVGRAVRGKVCSRGCRPPLSSACGCLSFDGAVAALLVTYGLLRRHGALRLVFNDAKNYKDSLDAMGETQPGSHRH</sequence>
<comment type="caution">
    <text evidence="1">The sequence shown here is derived from an EMBL/GenBank/DDBJ whole genome shotgun (WGS) entry which is preliminary data.</text>
</comment>
<evidence type="ECO:0000313" key="1">
    <source>
        <dbReference type="EMBL" id="KAJ1138674.1"/>
    </source>
</evidence>
<proteinExistence type="predicted"/>